<evidence type="ECO:0000313" key="2">
    <source>
        <dbReference type="Proteomes" id="UP000286734"/>
    </source>
</evidence>
<sequence length="101" mass="11152">MGATWLERMGGNGPSGPALGTQIQWEEVMGWIAFFVTPLMGQDLQLATRRRYMIGRLLRKHHQFQELTCRLWGAAMDPKVDGVADAPIRVGSTRGGRGGAR</sequence>
<comment type="caution">
    <text evidence="1">The sequence shown here is derived from an EMBL/GenBank/DDBJ whole genome shotgun (WGS) entry which is preliminary data.</text>
</comment>
<name>A0A430R6G9_THESC</name>
<reference evidence="1 2" key="1">
    <citation type="journal article" date="2019" name="Extremophiles">
        <title>Biogeography of thermophiles and predominance of Thermus scotoductus in domestic water heaters.</title>
        <authorList>
            <person name="Wilpiszeski R.L."/>
            <person name="Zhang Z."/>
            <person name="House C.H."/>
        </authorList>
    </citation>
    <scope>NUCLEOTIDE SEQUENCE [LARGE SCALE GENOMIC DNA]</scope>
    <source>
        <strain evidence="1 2">34_S34</strain>
    </source>
</reference>
<dbReference type="EMBL" id="PELP01000288">
    <property type="protein sequence ID" value="RTH02968.1"/>
    <property type="molecule type" value="Genomic_DNA"/>
</dbReference>
<accession>A0A430R6G9</accession>
<dbReference type="AlphaFoldDB" id="A0A430R6G9"/>
<dbReference type="Proteomes" id="UP000286734">
    <property type="component" value="Unassembled WGS sequence"/>
</dbReference>
<proteinExistence type="predicted"/>
<organism evidence="1 2">
    <name type="scientific">Thermus scotoductus</name>
    <dbReference type="NCBI Taxonomy" id="37636"/>
    <lineage>
        <taxon>Bacteria</taxon>
        <taxon>Thermotogati</taxon>
        <taxon>Deinococcota</taxon>
        <taxon>Deinococci</taxon>
        <taxon>Thermales</taxon>
        <taxon>Thermaceae</taxon>
        <taxon>Thermus</taxon>
    </lineage>
</organism>
<evidence type="ECO:0000313" key="1">
    <source>
        <dbReference type="EMBL" id="RTH02968.1"/>
    </source>
</evidence>
<protein>
    <submittedName>
        <fullName evidence="1">Uncharacterized protein</fullName>
    </submittedName>
</protein>
<gene>
    <name evidence="1" type="ORF">CSW47_09620</name>
</gene>